<evidence type="ECO:0000313" key="1">
    <source>
        <dbReference type="EMBL" id="DAD52570.1"/>
    </source>
</evidence>
<dbReference type="Proteomes" id="UP000682099">
    <property type="component" value="Segment"/>
</dbReference>
<proteinExistence type="predicted"/>
<name>A0A8S5L5L2_9VIRU</name>
<dbReference type="RefSeq" id="YP_010769869.1">
    <property type="nucleotide sequence ID" value="NC_074096.1"/>
</dbReference>
<evidence type="ECO:0000313" key="2">
    <source>
        <dbReference type="Proteomes" id="UP000682099"/>
    </source>
</evidence>
<protein>
    <submittedName>
        <fullName evidence="1">Uncharacterized protein</fullName>
    </submittedName>
</protein>
<dbReference type="KEGG" id="vg:80399011"/>
<accession>A0A8S5L5L2</accession>
<reference evidence="1" key="1">
    <citation type="submission" date="2020-09" db="EMBL/GenBank/DDBJ databases">
        <title>Leviviricetes taxonomy.</title>
        <authorList>
            <person name="Stockdale S.R."/>
            <person name="Callanan J."/>
            <person name="Adriaenssens E.M."/>
            <person name="Kuhn J.H."/>
            <person name="Rumnieks J."/>
            <person name="Shkoporov A."/>
            <person name="Draper L.A."/>
            <person name="Ross P."/>
            <person name="Hill C."/>
        </authorList>
    </citation>
    <scope>NUCLEOTIDE SEQUENCE</scope>
</reference>
<dbReference type="EMBL" id="BK014143">
    <property type="protein sequence ID" value="DAD52570.1"/>
    <property type="molecule type" value="Genomic_RNA"/>
</dbReference>
<sequence>MQQFQKINSQFSLKWKLVLLISLVLVQGAIFLISGDSTELRDLAQLVLQLGQIVVDETIPHGIASDTSDNASL</sequence>
<dbReference type="GeneID" id="80399011"/>
<organism evidence="1 2">
    <name type="scientific">ssRNA phage SRR6960509_7</name>
    <dbReference type="NCBI Taxonomy" id="2786534"/>
    <lineage>
        <taxon>Viruses</taxon>
        <taxon>Riboviria</taxon>
        <taxon>Orthornavirae</taxon>
        <taxon>Lenarviricota</taxon>
        <taxon>Leviviricetes</taxon>
        <taxon>Norzivirales</taxon>
        <taxon>Fiersviridae</taxon>
        <taxon>Sholavirus</taxon>
        <taxon>Sholavirus sp. 'caenihabitans'</taxon>
    </lineage>
</organism>
<gene>
    <name evidence="1" type="primary">SRR6960509_7_2</name>
</gene>